<gene>
    <name evidence="2" type="ORF">SAMN05428998_109143</name>
</gene>
<evidence type="ECO:0000313" key="3">
    <source>
        <dbReference type="Proteomes" id="UP000192917"/>
    </source>
</evidence>
<dbReference type="RefSeq" id="WP_143596228.1">
    <property type="nucleotide sequence ID" value="NZ_FWZX01000009.1"/>
</dbReference>
<proteinExistence type="predicted"/>
<dbReference type="AlphaFoldDB" id="A0A1Y6BZ40"/>
<reference evidence="2 3" key="1">
    <citation type="submission" date="2017-04" db="EMBL/GenBank/DDBJ databases">
        <authorList>
            <person name="Afonso C.L."/>
            <person name="Miller P.J."/>
            <person name="Scott M.A."/>
            <person name="Spackman E."/>
            <person name="Goraichik I."/>
            <person name="Dimitrov K.M."/>
            <person name="Suarez D.L."/>
            <person name="Swayne D.E."/>
        </authorList>
    </citation>
    <scope>NUCLEOTIDE SEQUENCE [LARGE SCALE GENOMIC DNA]</scope>
    <source>
        <strain evidence="2 3">USBA 355</strain>
    </source>
</reference>
<organism evidence="2 3">
    <name type="scientific">Tistlia consotensis USBA 355</name>
    <dbReference type="NCBI Taxonomy" id="560819"/>
    <lineage>
        <taxon>Bacteria</taxon>
        <taxon>Pseudomonadati</taxon>
        <taxon>Pseudomonadota</taxon>
        <taxon>Alphaproteobacteria</taxon>
        <taxon>Rhodospirillales</taxon>
        <taxon>Rhodovibrionaceae</taxon>
        <taxon>Tistlia</taxon>
    </lineage>
</organism>
<protein>
    <submittedName>
        <fullName evidence="2">Uncharacterized protein</fullName>
    </submittedName>
</protein>
<feature type="compositionally biased region" description="Polar residues" evidence="1">
    <location>
        <begin position="1"/>
        <end position="10"/>
    </location>
</feature>
<keyword evidence="3" id="KW-1185">Reference proteome</keyword>
<name>A0A1Y6BZ40_9PROT</name>
<feature type="region of interest" description="Disordered" evidence="1">
    <location>
        <begin position="1"/>
        <end position="22"/>
    </location>
</feature>
<dbReference type="Proteomes" id="UP000192917">
    <property type="component" value="Unassembled WGS sequence"/>
</dbReference>
<dbReference type="EMBL" id="FWZX01000009">
    <property type="protein sequence ID" value="SMF28031.1"/>
    <property type="molecule type" value="Genomic_DNA"/>
</dbReference>
<evidence type="ECO:0000256" key="1">
    <source>
        <dbReference type="SAM" id="MobiDB-lite"/>
    </source>
</evidence>
<evidence type="ECO:0000313" key="2">
    <source>
        <dbReference type="EMBL" id="SMF28031.1"/>
    </source>
</evidence>
<sequence length="415" mass="45235">MDQPTTDQPQPRSPAAGDDTALPDGLYRQVLAGACPGAAVLPCRAGAVVGRPGLPLLVVEPFDRDDPRSSWRQAIDEAWGRLAASYRQIEGDLAGLGRTELSLVPLLVSITARRSDELELAPPFDTCVLPNPEIFSLDLVWQDLADRAGDQLRPCDRATLGRLAELLQERNGAVERGEPAGVGIEAGITSVPRPEVAEAAGDAAQPERPAGAARGPIEAYAAQRRAATAERQRAAAAGAERPDGELLDLAYPLRQRAPLRLPLHDDEEVERLLARHRDVLLTWEPRIVEDTLRATAEAEQAARGVTRLIRAEHGRAKRWLDGIASEAFPAEVRRPPGRRPTPESELLGRAEALLSCYYRDFRLALGRLRACLDAEGEETALRRFARAPGSFGELRRNLEGQERLQVVRAIRLLAG</sequence>
<dbReference type="STRING" id="560819.SAMN05428998_109143"/>
<accession>A0A1Y6BZ40</accession>